<organism evidence="1 2">
    <name type="scientific">Romanomermis culicivorax</name>
    <name type="common">Nematode worm</name>
    <dbReference type="NCBI Taxonomy" id="13658"/>
    <lineage>
        <taxon>Eukaryota</taxon>
        <taxon>Metazoa</taxon>
        <taxon>Ecdysozoa</taxon>
        <taxon>Nematoda</taxon>
        <taxon>Enoplea</taxon>
        <taxon>Dorylaimia</taxon>
        <taxon>Mermithida</taxon>
        <taxon>Mermithoidea</taxon>
        <taxon>Mermithidae</taxon>
        <taxon>Romanomermis</taxon>
    </lineage>
</organism>
<proteinExistence type="predicted"/>
<keyword evidence="1" id="KW-1185">Reference proteome</keyword>
<reference evidence="2" key="1">
    <citation type="submission" date="2022-11" db="UniProtKB">
        <authorList>
            <consortium name="WormBaseParasite"/>
        </authorList>
    </citation>
    <scope>IDENTIFICATION</scope>
</reference>
<dbReference type="WBParaSite" id="nRc.2.0.1.t36467-RA">
    <property type="protein sequence ID" value="nRc.2.0.1.t36467-RA"/>
    <property type="gene ID" value="nRc.2.0.1.g36467"/>
</dbReference>
<name>A0A915KCN4_ROMCU</name>
<dbReference type="Proteomes" id="UP000887565">
    <property type="component" value="Unplaced"/>
</dbReference>
<evidence type="ECO:0000313" key="1">
    <source>
        <dbReference type="Proteomes" id="UP000887565"/>
    </source>
</evidence>
<protein>
    <submittedName>
        <fullName evidence="2">Uncharacterized protein</fullName>
    </submittedName>
</protein>
<dbReference type="AlphaFoldDB" id="A0A915KCN4"/>
<sequence length="65" mass="7175">MESGNSTLDHKSDAANMAFARVAMTIAADRWRICQILPPLIKHEAIVTFGQELGRLPLNGHTLFV</sequence>
<accession>A0A915KCN4</accession>
<evidence type="ECO:0000313" key="2">
    <source>
        <dbReference type="WBParaSite" id="nRc.2.0.1.t36467-RA"/>
    </source>
</evidence>